<name>A0ABP1Q1Q9_9HEXA</name>
<evidence type="ECO:0000256" key="3">
    <source>
        <dbReference type="ARBA" id="ARBA00012757"/>
    </source>
</evidence>
<evidence type="ECO:0000256" key="5">
    <source>
        <dbReference type="ARBA" id="ARBA00022801"/>
    </source>
</evidence>
<dbReference type="Proteomes" id="UP001642540">
    <property type="component" value="Unassembled WGS sequence"/>
</dbReference>
<keyword evidence="9" id="KW-1185">Reference proteome</keyword>
<evidence type="ECO:0000313" key="8">
    <source>
        <dbReference type="EMBL" id="CAL8082201.1"/>
    </source>
</evidence>
<evidence type="ECO:0000313" key="9">
    <source>
        <dbReference type="Proteomes" id="UP001642540"/>
    </source>
</evidence>
<dbReference type="EMBL" id="CAXLJM020000015">
    <property type="protein sequence ID" value="CAL8082201.1"/>
    <property type="molecule type" value="Genomic_DNA"/>
</dbReference>
<dbReference type="SUPFAM" id="SSF48208">
    <property type="entry name" value="Six-hairpin glycosidases"/>
    <property type="match status" value="1"/>
</dbReference>
<comment type="similarity">
    <text evidence="2 7">Belongs to the glycosyl hydrolase 37 family.</text>
</comment>
<reference evidence="8 9" key="1">
    <citation type="submission" date="2024-08" db="EMBL/GenBank/DDBJ databases">
        <authorList>
            <person name="Cucini C."/>
            <person name="Frati F."/>
        </authorList>
    </citation>
    <scope>NUCLEOTIDE SEQUENCE [LARGE SCALE GENOMIC DNA]</scope>
</reference>
<evidence type="ECO:0000256" key="7">
    <source>
        <dbReference type="RuleBase" id="RU361180"/>
    </source>
</evidence>
<evidence type="ECO:0000256" key="6">
    <source>
        <dbReference type="ARBA" id="ARBA00023295"/>
    </source>
</evidence>
<comment type="catalytic activity">
    <reaction evidence="1 7">
        <text>alpha,alpha-trehalose + H2O = alpha-D-glucose + beta-D-glucose</text>
        <dbReference type="Rhea" id="RHEA:32675"/>
        <dbReference type="ChEBI" id="CHEBI:15377"/>
        <dbReference type="ChEBI" id="CHEBI:15903"/>
        <dbReference type="ChEBI" id="CHEBI:16551"/>
        <dbReference type="ChEBI" id="CHEBI:17925"/>
        <dbReference type="EC" id="3.2.1.28"/>
    </reaction>
</comment>
<dbReference type="EC" id="3.2.1.28" evidence="3 7"/>
<dbReference type="PANTHER" id="PTHR23403:SF1">
    <property type="entry name" value="TREHALASE"/>
    <property type="match status" value="1"/>
</dbReference>
<dbReference type="InterPro" id="IPR008928">
    <property type="entry name" value="6-hairpin_glycosidase_sf"/>
</dbReference>
<dbReference type="Pfam" id="PF01204">
    <property type="entry name" value="Trehalase"/>
    <property type="match status" value="1"/>
</dbReference>
<organism evidence="8 9">
    <name type="scientific">Orchesella dallaii</name>
    <dbReference type="NCBI Taxonomy" id="48710"/>
    <lineage>
        <taxon>Eukaryota</taxon>
        <taxon>Metazoa</taxon>
        <taxon>Ecdysozoa</taxon>
        <taxon>Arthropoda</taxon>
        <taxon>Hexapoda</taxon>
        <taxon>Collembola</taxon>
        <taxon>Entomobryomorpha</taxon>
        <taxon>Entomobryoidea</taxon>
        <taxon>Orchesellidae</taxon>
        <taxon>Orchesellinae</taxon>
        <taxon>Orchesella</taxon>
    </lineage>
</organism>
<dbReference type="InterPro" id="IPR012341">
    <property type="entry name" value="6hp_glycosidase-like_sf"/>
</dbReference>
<dbReference type="PROSITE" id="PS00928">
    <property type="entry name" value="TREHALASE_2"/>
    <property type="match status" value="1"/>
</dbReference>
<evidence type="ECO:0000256" key="1">
    <source>
        <dbReference type="ARBA" id="ARBA00001576"/>
    </source>
</evidence>
<accession>A0ABP1Q1Q9</accession>
<evidence type="ECO:0000256" key="4">
    <source>
        <dbReference type="ARBA" id="ARBA00019905"/>
    </source>
</evidence>
<dbReference type="Gene3D" id="1.50.10.10">
    <property type="match status" value="1"/>
</dbReference>
<sequence>MLQVYFSFWLYFITFLFLTSFSKIYCHGPLLHTVQMAGLHKDSKTFVDMKLKYSPAQVLINFDLFMANHKPNPTKADIAAFVDDNFDAAGSEFEPWDPSDWHANPGFLKNISDLELRAWADELHSFWKVLGRKIKEDVKMRPDLYSMIYTTHPVIVPGGRFREFFYWDSFWIMRGLLLSEMHSTVKGMLSNFLEMVNQLGYVPNGGRIYFRRSQPPLLIPMFKLYTDATNDTDFVAKNIHLLDKEFRFWMENRTVNIDLNGKQYQVVRYNVELGGPRPESYREDYELAETLETEEEKTELYFNLKSGAESGWDFSSRWFIPPKGVLQGDLAHTQTRHVIPVELNSFIYLNAKIMAEYYEQLGNKERTTYYQNVANQFKTTIEEVFWDEELGCWFDYDMINKVLRKSFYASNVFPLWVGAYSSNKKVTQVVNYLRKSGAVNERGGVPTSSFQSGEQWDYPNGWAPLQHVIVDALDKTGDEEAKSLAFELADKWIRNNYKAFLQSSPNHMFEKYDVTTEGLPGGGGEYDVVVGFGWTNGVVMDFLYRYGDRLRAPLAVPSAAAISYPSVAPATIAIGGLTIAIASLFGISQACRLATAGSKGTTNRNPNDCRRDLAVAYQGREDSDNEEAVALMQDIQSSVDINVHNFSESDEKHNSCTCNINLNNINDCCTNKISGNEIVDTVIS</sequence>
<proteinExistence type="inferred from homology"/>
<keyword evidence="6 7" id="KW-0326">Glycosidase</keyword>
<keyword evidence="5 7" id="KW-0378">Hydrolase</keyword>
<comment type="caution">
    <text evidence="8">The sequence shown here is derived from an EMBL/GenBank/DDBJ whole genome shotgun (WGS) entry which is preliminary data.</text>
</comment>
<dbReference type="InterPro" id="IPR018232">
    <property type="entry name" value="Glyco_hydro_37_CS"/>
</dbReference>
<dbReference type="PANTHER" id="PTHR23403">
    <property type="entry name" value="TREHALASE"/>
    <property type="match status" value="1"/>
</dbReference>
<evidence type="ECO:0000256" key="2">
    <source>
        <dbReference type="ARBA" id="ARBA00005615"/>
    </source>
</evidence>
<dbReference type="InterPro" id="IPR001661">
    <property type="entry name" value="Glyco_hydro_37"/>
</dbReference>
<gene>
    <name evidence="8" type="ORF">ODALV1_LOCUS5146</name>
</gene>
<dbReference type="PRINTS" id="PR00744">
    <property type="entry name" value="GLHYDRLASE37"/>
</dbReference>
<protein>
    <recommendedName>
        <fullName evidence="4 7">Trehalase</fullName>
        <ecNumber evidence="3 7">3.2.1.28</ecNumber>
    </recommendedName>
    <alternativeName>
        <fullName evidence="7">Alpha-trehalose glucohydrolase</fullName>
    </alternativeName>
</protein>